<organism evidence="2 3">
    <name type="scientific">Eumeta variegata</name>
    <name type="common">Bagworm moth</name>
    <name type="synonym">Eumeta japonica</name>
    <dbReference type="NCBI Taxonomy" id="151549"/>
    <lineage>
        <taxon>Eukaryota</taxon>
        <taxon>Metazoa</taxon>
        <taxon>Ecdysozoa</taxon>
        <taxon>Arthropoda</taxon>
        <taxon>Hexapoda</taxon>
        <taxon>Insecta</taxon>
        <taxon>Pterygota</taxon>
        <taxon>Neoptera</taxon>
        <taxon>Endopterygota</taxon>
        <taxon>Lepidoptera</taxon>
        <taxon>Glossata</taxon>
        <taxon>Ditrysia</taxon>
        <taxon>Tineoidea</taxon>
        <taxon>Psychidae</taxon>
        <taxon>Oiketicinae</taxon>
        <taxon>Eumeta</taxon>
    </lineage>
</organism>
<dbReference type="Proteomes" id="UP000299102">
    <property type="component" value="Unassembled WGS sequence"/>
</dbReference>
<sequence>MPLRRELDGAGGSVSVEITTAGAARARGASNKLLCLGAARRRAVSSYARVSPRGPAGRTRPGRGKPILDILYKCRPDPEANPFRRTLFGKGPSDRARAPNLRIFKVKFIWSGRRVGGVGAAAGVRWGHGTKRVEGAYGAPGRVSSSPAAASGKCESGHTNPGCPGFVLSPGVLPVIIYRLYHFENFIFPALGRLRFESVSEGFVRLYFLPTNSELGYQAPLPGGHGDRGAVASYRVVGLEQGAAGRGSGADAAPSHIRNHGIIGEKRAEGKKSEKNCSQPPFSFRKRRLRRGEPNIRPFELREGGVRSDQAAACGGRRGELHKRQVDLENESCYTIELGKVLSYPVRSRRRAPRRALRAAPINEITFHRYTKGTKRIRRRFKSPPDLTTKHQNTPRKEVQRDVRRTNECVIAPASVPRFSIPSPPVALVATRQYQNNSCVTIIKRFRLLVPPRPPNLVLRKGGSEKAKRGARNPAALALMAR</sequence>
<feature type="region of interest" description="Disordered" evidence="1">
    <location>
        <begin position="381"/>
        <end position="401"/>
    </location>
</feature>
<name>A0A4C1YPW4_EUMVA</name>
<keyword evidence="3" id="KW-1185">Reference proteome</keyword>
<protein>
    <submittedName>
        <fullName evidence="2">Uncharacterized protein</fullName>
    </submittedName>
</protein>
<dbReference type="AlphaFoldDB" id="A0A4C1YPW4"/>
<evidence type="ECO:0000313" key="2">
    <source>
        <dbReference type="EMBL" id="GBP78491.1"/>
    </source>
</evidence>
<proteinExistence type="predicted"/>
<dbReference type="EMBL" id="BGZK01001371">
    <property type="protein sequence ID" value="GBP78491.1"/>
    <property type="molecule type" value="Genomic_DNA"/>
</dbReference>
<comment type="caution">
    <text evidence="2">The sequence shown here is derived from an EMBL/GenBank/DDBJ whole genome shotgun (WGS) entry which is preliminary data.</text>
</comment>
<evidence type="ECO:0000256" key="1">
    <source>
        <dbReference type="SAM" id="MobiDB-lite"/>
    </source>
</evidence>
<feature type="region of interest" description="Disordered" evidence="1">
    <location>
        <begin position="457"/>
        <end position="482"/>
    </location>
</feature>
<gene>
    <name evidence="2" type="ORF">EVAR_67245_1</name>
</gene>
<reference evidence="2 3" key="1">
    <citation type="journal article" date="2019" name="Commun. Biol.">
        <title>The bagworm genome reveals a unique fibroin gene that provides high tensile strength.</title>
        <authorList>
            <person name="Kono N."/>
            <person name="Nakamura H."/>
            <person name="Ohtoshi R."/>
            <person name="Tomita M."/>
            <person name="Numata K."/>
            <person name="Arakawa K."/>
        </authorList>
    </citation>
    <scope>NUCLEOTIDE SEQUENCE [LARGE SCALE GENOMIC DNA]</scope>
</reference>
<accession>A0A4C1YPW4</accession>
<evidence type="ECO:0000313" key="3">
    <source>
        <dbReference type="Proteomes" id="UP000299102"/>
    </source>
</evidence>